<feature type="non-terminal residue" evidence="1">
    <location>
        <position position="1"/>
    </location>
</feature>
<dbReference type="EMBL" id="AK405649">
    <property type="protein sequence ID" value="BAM20831.1"/>
    <property type="molecule type" value="mRNA"/>
</dbReference>
<sequence>GTDSVDPLRCKRLTLLYCLRRQLLLRESSRFADSTCVPVTLLKCYHPPLLDASGHFFCGDIDGVPLGQRGVLPGPTQIECGRVSESAASTRETHAAGSAPRHPIHTLYVAHTPTASLNPNPAADRRISSLSVAGVVPKRNRNKTTYVTRLIPY</sequence>
<reference evidence="1" key="1">
    <citation type="journal article" date="2012" name="BMC Biol.">
        <title>Comprehensive microarray-based analysis for stage-specific larval camouflage pattern-associated genes in the swallowtail butterfly, Papilio xuthus.</title>
        <authorList>
            <person name="Futahashi R."/>
            <person name="Shirataki H."/>
            <person name="Narita T."/>
            <person name="Mita K."/>
            <person name="Fujiwara H."/>
        </authorList>
    </citation>
    <scope>NUCLEOTIDE SEQUENCE</scope>
    <source>
        <tissue evidence="1">Epidermis</tissue>
    </source>
</reference>
<name>I4DSE1_PAPPL</name>
<accession>I4DSE1</accession>
<protein>
    <submittedName>
        <fullName evidence="1">Uncharacterized protein</fullName>
    </submittedName>
</protein>
<evidence type="ECO:0000313" key="1">
    <source>
        <dbReference type="EMBL" id="BAM20831.1"/>
    </source>
</evidence>
<dbReference type="AlphaFoldDB" id="I4DSE1"/>
<proteinExistence type="evidence at transcript level"/>
<organism evidence="1">
    <name type="scientific">Papilio polytes</name>
    <name type="common">Common mormon</name>
    <name type="synonym">Swallowtail butterfly</name>
    <dbReference type="NCBI Taxonomy" id="76194"/>
    <lineage>
        <taxon>Eukaryota</taxon>
        <taxon>Metazoa</taxon>
        <taxon>Ecdysozoa</taxon>
        <taxon>Arthropoda</taxon>
        <taxon>Hexapoda</taxon>
        <taxon>Insecta</taxon>
        <taxon>Pterygota</taxon>
        <taxon>Neoptera</taxon>
        <taxon>Endopterygota</taxon>
        <taxon>Lepidoptera</taxon>
        <taxon>Glossata</taxon>
        <taxon>Ditrysia</taxon>
        <taxon>Papilionoidea</taxon>
        <taxon>Papilionidae</taxon>
        <taxon>Papilioninae</taxon>
        <taxon>Papilio</taxon>
    </lineage>
</organism>